<keyword evidence="5" id="KW-0067">ATP-binding</keyword>
<evidence type="ECO:0000313" key="10">
    <source>
        <dbReference type="Proteomes" id="UP000695022"/>
    </source>
</evidence>
<dbReference type="PANTHER" id="PTHR47960">
    <property type="entry name" value="DEAD-BOX ATP-DEPENDENT RNA HELICASE 50"/>
    <property type="match status" value="1"/>
</dbReference>
<dbReference type="SMART" id="SM00490">
    <property type="entry name" value="HELICc"/>
    <property type="match status" value="1"/>
</dbReference>
<dbReference type="GeneID" id="106814590"/>
<keyword evidence="4 11" id="KW-0347">Helicase</keyword>
<keyword evidence="10" id="KW-1185">Reference proteome</keyword>
<gene>
    <name evidence="11" type="primary">LOC106814590</name>
</gene>
<feature type="domain" description="DEAD-box RNA helicase Q" evidence="9">
    <location>
        <begin position="33"/>
        <end position="61"/>
    </location>
</feature>
<dbReference type="PROSITE" id="PS51194">
    <property type="entry name" value="HELICASE_CTER"/>
    <property type="match status" value="1"/>
</dbReference>
<evidence type="ECO:0000256" key="3">
    <source>
        <dbReference type="ARBA" id="ARBA00022801"/>
    </source>
</evidence>
<organism evidence="10 11">
    <name type="scientific">Priapulus caudatus</name>
    <name type="common">Priapulid worm</name>
    <dbReference type="NCBI Taxonomy" id="37621"/>
    <lineage>
        <taxon>Eukaryota</taxon>
        <taxon>Metazoa</taxon>
        <taxon>Ecdysozoa</taxon>
        <taxon>Scalidophora</taxon>
        <taxon>Priapulida</taxon>
        <taxon>Priapulimorpha</taxon>
        <taxon>Priapulimorphida</taxon>
        <taxon>Priapulidae</taxon>
        <taxon>Priapulus</taxon>
    </lineage>
</organism>
<dbReference type="InterPro" id="IPR001650">
    <property type="entry name" value="Helicase_C-like"/>
</dbReference>
<dbReference type="Gene3D" id="3.40.50.300">
    <property type="entry name" value="P-loop containing nucleotide triphosphate hydrolases"/>
    <property type="match status" value="2"/>
</dbReference>
<dbReference type="EC" id="3.6.4.13" evidence="1"/>
<dbReference type="InterPro" id="IPR014014">
    <property type="entry name" value="RNA_helicase_DEAD_Q_motif"/>
</dbReference>
<evidence type="ECO:0000313" key="11">
    <source>
        <dbReference type="RefSeq" id="XP_014674418.1"/>
    </source>
</evidence>
<evidence type="ECO:0000256" key="2">
    <source>
        <dbReference type="ARBA" id="ARBA00022741"/>
    </source>
</evidence>
<name>A0ABM1EQE7_PRICU</name>
<dbReference type="CDD" id="cd18787">
    <property type="entry name" value="SF2_C_DEAD"/>
    <property type="match status" value="1"/>
</dbReference>
<dbReference type="GO" id="GO:0004386">
    <property type="term" value="F:helicase activity"/>
    <property type="evidence" value="ECO:0007669"/>
    <property type="project" value="UniProtKB-KW"/>
</dbReference>
<evidence type="ECO:0000256" key="4">
    <source>
        <dbReference type="ARBA" id="ARBA00022806"/>
    </source>
</evidence>
<evidence type="ECO:0000256" key="7">
    <source>
        <dbReference type="SAM" id="MobiDB-lite"/>
    </source>
</evidence>
<sequence length="410" mass="45231">MKNRSSSCHDHFTINSTQGNPSLTRVDDAEEASTFEHLGLKEELVTALTASGFKSPTSVQELLIPEILRGNNVLCGAETGSGRQWPYLAPVVQHIFDANSASATAPQTNSPQALVSCRAESWPNKSTLGRRARGVDDAVGAQQYSLVPLIPKSLHHDYWMASSAVESLMHVTGEYLHRVIAPRYAEDRPEALLVLLKSNTRRGIPTIVFCNNTKGSDFVNMLLEENGIPNVVMNGHMTEQVLPPPYDNRPIRVSESQLPRILLLCRSSKTSSCTTRSVHSFQDGRFLTLVCTDVGSRGLDTLKVRHVINFDFPLNMSDYIHRCGRTGRVGTLHGGHVTNFVCFKNNVELVQQIELSVRKSDSLPKVNANIRRRLFYRALARDGSPNAVHPADITAPPSEEEGDEAQAGRE</sequence>
<dbReference type="RefSeq" id="XP_014674418.1">
    <property type="nucleotide sequence ID" value="XM_014818932.1"/>
</dbReference>
<reference evidence="11" key="1">
    <citation type="submission" date="2025-08" db="UniProtKB">
        <authorList>
            <consortium name="RefSeq"/>
        </authorList>
    </citation>
    <scope>IDENTIFICATION</scope>
</reference>
<evidence type="ECO:0000256" key="6">
    <source>
        <dbReference type="PROSITE-ProRule" id="PRU00552"/>
    </source>
</evidence>
<evidence type="ECO:0000259" key="8">
    <source>
        <dbReference type="PROSITE" id="PS51194"/>
    </source>
</evidence>
<feature type="region of interest" description="Disordered" evidence="7">
    <location>
        <begin position="383"/>
        <end position="410"/>
    </location>
</feature>
<feature type="domain" description="Helicase C-terminal" evidence="8">
    <location>
        <begin position="188"/>
        <end position="371"/>
    </location>
</feature>
<evidence type="ECO:0000259" key="9">
    <source>
        <dbReference type="PROSITE" id="PS51195"/>
    </source>
</evidence>
<proteinExistence type="predicted"/>
<dbReference type="Proteomes" id="UP000695022">
    <property type="component" value="Unplaced"/>
</dbReference>
<feature type="compositionally biased region" description="Polar residues" evidence="7">
    <location>
        <begin position="13"/>
        <end position="23"/>
    </location>
</feature>
<dbReference type="PROSITE" id="PS51195">
    <property type="entry name" value="Q_MOTIF"/>
    <property type="match status" value="1"/>
</dbReference>
<dbReference type="InterPro" id="IPR027417">
    <property type="entry name" value="P-loop_NTPase"/>
</dbReference>
<accession>A0ABM1EQE7</accession>
<protein>
    <recommendedName>
        <fullName evidence="1">RNA helicase</fullName>
        <ecNumber evidence="1">3.6.4.13</ecNumber>
    </recommendedName>
</protein>
<feature type="region of interest" description="Disordered" evidence="7">
    <location>
        <begin position="1"/>
        <end position="24"/>
    </location>
</feature>
<dbReference type="SUPFAM" id="SSF52540">
    <property type="entry name" value="P-loop containing nucleoside triphosphate hydrolases"/>
    <property type="match status" value="1"/>
</dbReference>
<evidence type="ECO:0000256" key="1">
    <source>
        <dbReference type="ARBA" id="ARBA00012552"/>
    </source>
</evidence>
<feature type="short sequence motif" description="Q motif" evidence="6">
    <location>
        <begin position="33"/>
        <end position="61"/>
    </location>
</feature>
<keyword evidence="3" id="KW-0378">Hydrolase</keyword>
<evidence type="ECO:0000256" key="5">
    <source>
        <dbReference type="ARBA" id="ARBA00022840"/>
    </source>
</evidence>
<dbReference type="Pfam" id="PF00271">
    <property type="entry name" value="Helicase_C"/>
    <property type="match status" value="1"/>
</dbReference>
<keyword evidence="2" id="KW-0547">Nucleotide-binding</keyword>